<organism evidence="3 4">
    <name type="scientific">Streptoalloteichus tenebrarius (strain ATCC 17920 / DSM 40477 / JCM 4838 / CBS 697.72 / NBRC 16177 / NCIMB 11028 / NRRL B-12390 / A12253. 1 / ISP 5477)</name>
    <name type="common">Streptomyces tenebrarius</name>
    <dbReference type="NCBI Taxonomy" id="1933"/>
    <lineage>
        <taxon>Bacteria</taxon>
        <taxon>Bacillati</taxon>
        <taxon>Actinomycetota</taxon>
        <taxon>Actinomycetes</taxon>
        <taxon>Pseudonocardiales</taxon>
        <taxon>Pseudonocardiaceae</taxon>
        <taxon>Streptoalloteichus</taxon>
    </lineage>
</organism>
<keyword evidence="2" id="KW-0812">Transmembrane</keyword>
<evidence type="ECO:0000256" key="2">
    <source>
        <dbReference type="SAM" id="Phobius"/>
    </source>
</evidence>
<feature type="transmembrane region" description="Helical" evidence="2">
    <location>
        <begin position="6"/>
        <end position="22"/>
    </location>
</feature>
<evidence type="ECO:0008006" key="5">
    <source>
        <dbReference type="Google" id="ProtNLM"/>
    </source>
</evidence>
<evidence type="ECO:0000256" key="1">
    <source>
        <dbReference type="SAM" id="MobiDB-lite"/>
    </source>
</evidence>
<reference evidence="3 4" key="1">
    <citation type="submission" date="2022-06" db="EMBL/GenBank/DDBJ databases">
        <title>Genomic Encyclopedia of Archaeal and Bacterial Type Strains, Phase II (KMG-II): from individual species to whole genera.</title>
        <authorList>
            <person name="Goeker M."/>
        </authorList>
    </citation>
    <scope>NUCLEOTIDE SEQUENCE [LARGE SCALE GENOMIC DNA]</scope>
    <source>
        <strain evidence="3 4">DSM 40477</strain>
    </source>
</reference>
<comment type="caution">
    <text evidence="3">The sequence shown here is derived from an EMBL/GenBank/DDBJ whole genome shotgun (WGS) entry which is preliminary data.</text>
</comment>
<keyword evidence="2" id="KW-1133">Transmembrane helix</keyword>
<dbReference type="RefSeq" id="WP_253673423.1">
    <property type="nucleotide sequence ID" value="NZ_JAMTCP010000052.1"/>
</dbReference>
<evidence type="ECO:0000313" key="3">
    <source>
        <dbReference type="EMBL" id="MCP2261933.1"/>
    </source>
</evidence>
<name>A0ABT1I2C2_STRSD</name>
<gene>
    <name evidence="3" type="ORF">LX15_005660</name>
</gene>
<proteinExistence type="predicted"/>
<feature type="compositionally biased region" description="Basic and acidic residues" evidence="1">
    <location>
        <begin position="25"/>
        <end position="42"/>
    </location>
</feature>
<dbReference type="EMBL" id="JAMTCP010000052">
    <property type="protein sequence ID" value="MCP2261933.1"/>
    <property type="molecule type" value="Genomic_DNA"/>
</dbReference>
<evidence type="ECO:0000313" key="4">
    <source>
        <dbReference type="Proteomes" id="UP001205311"/>
    </source>
</evidence>
<feature type="region of interest" description="Disordered" evidence="1">
    <location>
        <begin position="25"/>
        <end position="48"/>
    </location>
</feature>
<protein>
    <recommendedName>
        <fullName evidence="5">Secreted protein</fullName>
    </recommendedName>
</protein>
<dbReference type="Proteomes" id="UP001205311">
    <property type="component" value="Unassembled WGS sequence"/>
</dbReference>
<keyword evidence="2" id="KW-0472">Membrane</keyword>
<sequence>MVNAGLAMLVLSVAAVVMVIVTPDRADRRSEEDQDRVPDRGRPSAWCA</sequence>
<accession>A0ABT1I2C2</accession>
<keyword evidence="4" id="KW-1185">Reference proteome</keyword>